<reference evidence="10 11" key="1">
    <citation type="journal article" date="2016" name="Nat. Commun.">
        <title>Thousands of microbial genomes shed light on interconnected biogeochemical processes in an aquifer system.</title>
        <authorList>
            <person name="Anantharaman K."/>
            <person name="Brown C.T."/>
            <person name="Hug L.A."/>
            <person name="Sharon I."/>
            <person name="Castelle C.J."/>
            <person name="Probst A.J."/>
            <person name="Thomas B.C."/>
            <person name="Singh A."/>
            <person name="Wilkins M.J."/>
            <person name="Karaoz U."/>
            <person name="Brodie E.L."/>
            <person name="Williams K.H."/>
            <person name="Hubbard S.S."/>
            <person name="Banfield J.F."/>
        </authorList>
    </citation>
    <scope>NUCLEOTIDE SEQUENCE [LARGE SCALE GENOMIC DNA]</scope>
</reference>
<evidence type="ECO:0000256" key="5">
    <source>
        <dbReference type="ARBA" id="ARBA00022839"/>
    </source>
</evidence>
<evidence type="ECO:0000256" key="6">
    <source>
        <dbReference type="SAM" id="MobiDB-lite"/>
    </source>
</evidence>
<dbReference type="InterPro" id="IPR051673">
    <property type="entry name" value="SSDNA_exonuclease_RecJ"/>
</dbReference>
<protein>
    <recommendedName>
        <fullName evidence="2">Single-stranded-DNA-specific exonuclease RecJ</fullName>
    </recommendedName>
</protein>
<evidence type="ECO:0000256" key="4">
    <source>
        <dbReference type="ARBA" id="ARBA00022801"/>
    </source>
</evidence>
<dbReference type="Pfam" id="PF02272">
    <property type="entry name" value="DHHA1"/>
    <property type="match status" value="1"/>
</dbReference>
<evidence type="ECO:0000313" key="10">
    <source>
        <dbReference type="EMBL" id="OGL81216.1"/>
    </source>
</evidence>
<dbReference type="GO" id="GO:0006310">
    <property type="term" value="P:DNA recombination"/>
    <property type="evidence" value="ECO:0007669"/>
    <property type="project" value="InterPro"/>
</dbReference>
<dbReference type="SUPFAM" id="SSF64182">
    <property type="entry name" value="DHH phosphoesterases"/>
    <property type="match status" value="1"/>
</dbReference>
<dbReference type="InterPro" id="IPR041122">
    <property type="entry name" value="RecJ_OB"/>
</dbReference>
<dbReference type="PANTHER" id="PTHR30255">
    <property type="entry name" value="SINGLE-STRANDED-DNA-SPECIFIC EXONUCLEASE RECJ"/>
    <property type="match status" value="1"/>
</dbReference>
<dbReference type="InterPro" id="IPR004610">
    <property type="entry name" value="RecJ"/>
</dbReference>
<feature type="domain" description="DDH" evidence="7">
    <location>
        <begin position="78"/>
        <end position="209"/>
    </location>
</feature>
<evidence type="ECO:0000256" key="2">
    <source>
        <dbReference type="ARBA" id="ARBA00019841"/>
    </source>
</evidence>
<dbReference type="STRING" id="1802401.A3B21_02915"/>
<accession>A0A1F7USJ1</accession>
<feature type="domain" description="DHHA1" evidence="8">
    <location>
        <begin position="388"/>
        <end position="481"/>
    </location>
</feature>
<name>A0A1F7USJ1_9BACT</name>
<dbReference type="InterPro" id="IPR038763">
    <property type="entry name" value="DHH_sf"/>
</dbReference>
<dbReference type="GO" id="GO:0008409">
    <property type="term" value="F:5'-3' exonuclease activity"/>
    <property type="evidence" value="ECO:0007669"/>
    <property type="project" value="InterPro"/>
</dbReference>
<keyword evidence="3" id="KW-0540">Nuclease</keyword>
<organism evidence="10 11">
    <name type="scientific">Candidatus Uhrbacteria bacterium RIFCSPLOWO2_01_FULL_47_24</name>
    <dbReference type="NCBI Taxonomy" id="1802401"/>
    <lineage>
        <taxon>Bacteria</taxon>
        <taxon>Candidatus Uhriibacteriota</taxon>
    </lineage>
</organism>
<dbReference type="NCBIfam" id="TIGR00644">
    <property type="entry name" value="recJ"/>
    <property type="match status" value="1"/>
</dbReference>
<dbReference type="Pfam" id="PF01368">
    <property type="entry name" value="DHH"/>
    <property type="match status" value="1"/>
</dbReference>
<dbReference type="Gene3D" id="3.90.1640.30">
    <property type="match status" value="1"/>
</dbReference>
<feature type="region of interest" description="Disordered" evidence="6">
    <location>
        <begin position="355"/>
        <end position="379"/>
    </location>
</feature>
<evidence type="ECO:0000313" key="11">
    <source>
        <dbReference type="Proteomes" id="UP000176897"/>
    </source>
</evidence>
<proteinExistence type="inferred from homology"/>
<comment type="similarity">
    <text evidence="1">Belongs to the RecJ family.</text>
</comment>
<dbReference type="Proteomes" id="UP000176897">
    <property type="component" value="Unassembled WGS sequence"/>
</dbReference>
<evidence type="ECO:0000259" key="9">
    <source>
        <dbReference type="Pfam" id="PF17768"/>
    </source>
</evidence>
<sequence>MEKNWVLLENAPEDWQGQMPEVSAILRQILWTRGLRTKAEAEQFLHPSFEKDLHDPFLFKDMEKTVARLFAAIEKKEKIFVYGDYDADGVPGAAILKTTLDALGAVTDIYIPHREKEGYGLNSGAIAYMAEQNGKIVITCDCGISNASEVAEARAKGIDVIITDHHRIPEIVPKPFAILHPLIPGEKYPNKFLTGGGVAYKLACALLQTAHNSPQPPLTLRGGEDLEGFEKWLLDLVAISTVADVGKLLDENRTLVKYGLTVLNKTRRLGLQKLIEAAGIKLGALDTYSIGWQIAPRINAAGRMDHANAAFQLLMATDAEEAQRLAAQLNESNVARQKETDRALKEAREQIMKGLLSPQSSPIKGEEVTQPPSHLAGEGRGEGELPYLLAAYNPSWNPGVIGLVAGRLMEEFRRPVLICTRNEGGKFMASARSISEFNIIEALASSKEYLLKFGGHPKAAGFSVESEEKWHALIAHLQELAHKALHAVDVRPTLYIDADLILAQVDWNLVSDVQALEPCGEGNPRPRFLIHGITVLGFDTVGNGGKHLRLTVTDETQKPRKMIGFNCGSWCERLKIGDLIDVVVEVGVNEWNGNRDIEMRIVDLRFHQ</sequence>
<gene>
    <name evidence="10" type="ORF">A3B21_02915</name>
</gene>
<dbReference type="EMBL" id="MGEJ01000009">
    <property type="protein sequence ID" value="OGL81216.1"/>
    <property type="molecule type" value="Genomic_DNA"/>
</dbReference>
<feature type="domain" description="RecJ OB" evidence="9">
    <location>
        <begin position="496"/>
        <end position="603"/>
    </location>
</feature>
<dbReference type="Gene3D" id="2.40.50.460">
    <property type="match status" value="1"/>
</dbReference>
<keyword evidence="4" id="KW-0378">Hydrolase</keyword>
<keyword evidence="5 10" id="KW-0269">Exonuclease</keyword>
<dbReference type="InterPro" id="IPR001667">
    <property type="entry name" value="DDH_dom"/>
</dbReference>
<evidence type="ECO:0000259" key="8">
    <source>
        <dbReference type="Pfam" id="PF02272"/>
    </source>
</evidence>
<dbReference type="InterPro" id="IPR003156">
    <property type="entry name" value="DHHA1_dom"/>
</dbReference>
<evidence type="ECO:0000256" key="3">
    <source>
        <dbReference type="ARBA" id="ARBA00022722"/>
    </source>
</evidence>
<dbReference type="PANTHER" id="PTHR30255:SF2">
    <property type="entry name" value="SINGLE-STRANDED-DNA-SPECIFIC EXONUCLEASE RECJ"/>
    <property type="match status" value="1"/>
</dbReference>
<evidence type="ECO:0000259" key="7">
    <source>
        <dbReference type="Pfam" id="PF01368"/>
    </source>
</evidence>
<dbReference type="AlphaFoldDB" id="A0A1F7USJ1"/>
<dbReference type="GO" id="GO:0006281">
    <property type="term" value="P:DNA repair"/>
    <property type="evidence" value="ECO:0007669"/>
    <property type="project" value="InterPro"/>
</dbReference>
<dbReference type="GO" id="GO:0003676">
    <property type="term" value="F:nucleic acid binding"/>
    <property type="evidence" value="ECO:0007669"/>
    <property type="project" value="InterPro"/>
</dbReference>
<evidence type="ECO:0000256" key="1">
    <source>
        <dbReference type="ARBA" id="ARBA00005915"/>
    </source>
</evidence>
<dbReference type="Pfam" id="PF17768">
    <property type="entry name" value="RecJ_OB"/>
    <property type="match status" value="1"/>
</dbReference>
<comment type="caution">
    <text evidence="10">The sequence shown here is derived from an EMBL/GenBank/DDBJ whole genome shotgun (WGS) entry which is preliminary data.</text>
</comment>